<dbReference type="InterPro" id="IPR004843">
    <property type="entry name" value="Calcineurin-like_PHP"/>
</dbReference>
<evidence type="ECO:0000256" key="2">
    <source>
        <dbReference type="SAM" id="MobiDB-lite"/>
    </source>
</evidence>
<dbReference type="InterPro" id="IPR038487">
    <property type="entry name" value="Mre11_capping_dom"/>
</dbReference>
<dbReference type="GO" id="GO:0000014">
    <property type="term" value="F:single-stranded DNA endodeoxyribonuclease activity"/>
    <property type="evidence" value="ECO:0007669"/>
    <property type="project" value="TreeGrafter"/>
</dbReference>
<dbReference type="GO" id="GO:0006303">
    <property type="term" value="P:double-strand break repair via nonhomologous end joining"/>
    <property type="evidence" value="ECO:0007669"/>
    <property type="project" value="TreeGrafter"/>
</dbReference>
<dbReference type="Pfam" id="PF00149">
    <property type="entry name" value="Metallophos"/>
    <property type="match status" value="1"/>
</dbReference>
<dbReference type="AlphaFoldDB" id="A0A9D4YX08"/>
<dbReference type="GO" id="GO:0000723">
    <property type="term" value="P:telomere maintenance"/>
    <property type="evidence" value="ECO:0007669"/>
    <property type="project" value="TreeGrafter"/>
</dbReference>
<feature type="compositionally biased region" description="Acidic residues" evidence="2">
    <location>
        <begin position="680"/>
        <end position="722"/>
    </location>
</feature>
<dbReference type="GO" id="GO:0000724">
    <property type="term" value="P:double-strand break repair via homologous recombination"/>
    <property type="evidence" value="ECO:0007669"/>
    <property type="project" value="TreeGrafter"/>
</dbReference>
<dbReference type="Proteomes" id="UP001055712">
    <property type="component" value="Unassembled WGS sequence"/>
</dbReference>
<feature type="compositionally biased region" description="Low complexity" evidence="2">
    <location>
        <begin position="589"/>
        <end position="612"/>
    </location>
</feature>
<reference evidence="4" key="1">
    <citation type="journal article" date="2019" name="Plant J.">
        <title>Chlorella vulgaris genome assembly and annotation reveals the molecular basis for metabolic acclimation to high light conditions.</title>
        <authorList>
            <person name="Cecchin M."/>
            <person name="Marcolungo L."/>
            <person name="Rossato M."/>
            <person name="Girolomoni L."/>
            <person name="Cosentino E."/>
            <person name="Cuine S."/>
            <person name="Li-Beisson Y."/>
            <person name="Delledonne M."/>
            <person name="Ballottari M."/>
        </authorList>
    </citation>
    <scope>NUCLEOTIDE SEQUENCE</scope>
    <source>
        <strain evidence="4">211/11P</strain>
    </source>
</reference>
<proteinExistence type="predicted"/>
<dbReference type="GO" id="GO:0035861">
    <property type="term" value="C:site of double-strand break"/>
    <property type="evidence" value="ECO:0007669"/>
    <property type="project" value="TreeGrafter"/>
</dbReference>
<keyword evidence="5" id="KW-1185">Reference proteome</keyword>
<evidence type="ECO:0000313" key="5">
    <source>
        <dbReference type="Proteomes" id="UP001055712"/>
    </source>
</evidence>
<dbReference type="Gene3D" id="3.60.21.10">
    <property type="match status" value="1"/>
</dbReference>
<feature type="compositionally biased region" description="Gly residues" evidence="2">
    <location>
        <begin position="781"/>
        <end position="792"/>
    </location>
</feature>
<dbReference type="Pfam" id="PF04152">
    <property type="entry name" value="Mre11_DNA_bind"/>
    <property type="match status" value="1"/>
</dbReference>
<feature type="compositionally biased region" description="Low complexity" evidence="2">
    <location>
        <begin position="650"/>
        <end position="665"/>
    </location>
</feature>
<feature type="compositionally biased region" description="Low complexity" evidence="2">
    <location>
        <begin position="517"/>
        <end position="558"/>
    </location>
</feature>
<dbReference type="InterPro" id="IPR029052">
    <property type="entry name" value="Metallo-depent_PP-like"/>
</dbReference>
<dbReference type="PANTHER" id="PTHR10139">
    <property type="entry name" value="DOUBLE-STRAND BREAK REPAIR PROTEIN MRE11"/>
    <property type="match status" value="1"/>
</dbReference>
<feature type="compositionally biased region" description="Polar residues" evidence="2">
    <location>
        <begin position="620"/>
        <end position="649"/>
    </location>
</feature>
<dbReference type="Gene3D" id="3.30.110.110">
    <property type="entry name" value="Mre11, capping domain"/>
    <property type="match status" value="1"/>
</dbReference>
<dbReference type="GO" id="GO:0042138">
    <property type="term" value="P:meiotic DNA double-strand break formation"/>
    <property type="evidence" value="ECO:0007669"/>
    <property type="project" value="TreeGrafter"/>
</dbReference>
<dbReference type="FunFam" id="3.60.21.10:FF:000019">
    <property type="entry name" value="Double-strand break repair protein"/>
    <property type="match status" value="1"/>
</dbReference>
<feature type="domain" description="Mre11 DNA-binding" evidence="3">
    <location>
        <begin position="299"/>
        <end position="461"/>
    </location>
</feature>
<dbReference type="InterPro" id="IPR007281">
    <property type="entry name" value="Mre11_DNA-bd"/>
</dbReference>
<feature type="compositionally biased region" description="Low complexity" evidence="2">
    <location>
        <begin position="793"/>
        <end position="805"/>
    </location>
</feature>
<dbReference type="OrthoDB" id="30417at2759"/>
<dbReference type="EMBL" id="SIDB01000007">
    <property type="protein sequence ID" value="KAI3430588.1"/>
    <property type="molecule type" value="Genomic_DNA"/>
</dbReference>
<accession>A0A9D4YX08</accession>
<gene>
    <name evidence="4" type="ORF">D9Q98_005181</name>
</gene>
<protein>
    <recommendedName>
        <fullName evidence="3">Mre11 DNA-binding domain-containing protein</fullName>
    </recommendedName>
</protein>
<dbReference type="GO" id="GO:0097552">
    <property type="term" value="P:mitochondrial double-strand break repair via homologous recombination"/>
    <property type="evidence" value="ECO:0007669"/>
    <property type="project" value="TreeGrafter"/>
</dbReference>
<dbReference type="CDD" id="cd00840">
    <property type="entry name" value="MPP_Mre11_N"/>
    <property type="match status" value="1"/>
</dbReference>
<organism evidence="4 5">
    <name type="scientific">Chlorella vulgaris</name>
    <name type="common">Green alga</name>
    <dbReference type="NCBI Taxonomy" id="3077"/>
    <lineage>
        <taxon>Eukaryota</taxon>
        <taxon>Viridiplantae</taxon>
        <taxon>Chlorophyta</taxon>
        <taxon>core chlorophytes</taxon>
        <taxon>Trebouxiophyceae</taxon>
        <taxon>Chlorellales</taxon>
        <taxon>Chlorellaceae</taxon>
        <taxon>Chlorella clade</taxon>
        <taxon>Chlorella</taxon>
    </lineage>
</organism>
<dbReference type="GO" id="GO:0030870">
    <property type="term" value="C:Mre11 complex"/>
    <property type="evidence" value="ECO:0007669"/>
    <property type="project" value="TreeGrafter"/>
</dbReference>
<name>A0A9D4YX08_CHLVU</name>
<dbReference type="PANTHER" id="PTHR10139:SF1">
    <property type="entry name" value="DOUBLE-STRAND BREAK REPAIR PROTEIN MRE11"/>
    <property type="match status" value="1"/>
</dbReference>
<keyword evidence="1" id="KW-0378">Hydrolase</keyword>
<dbReference type="GO" id="GO:0030145">
    <property type="term" value="F:manganese ion binding"/>
    <property type="evidence" value="ECO:0007669"/>
    <property type="project" value="InterPro"/>
</dbReference>
<dbReference type="SMART" id="SM01347">
    <property type="entry name" value="Mre11_DNA_bind"/>
    <property type="match status" value="1"/>
</dbReference>
<feature type="region of interest" description="Disordered" evidence="2">
    <location>
        <begin position="570"/>
        <end position="814"/>
    </location>
</feature>
<comment type="caution">
    <text evidence="4">The sequence shown here is derived from an EMBL/GenBank/DDBJ whole genome shotgun (WGS) entry which is preliminary data.</text>
</comment>
<dbReference type="GO" id="GO:0007095">
    <property type="term" value="P:mitotic G2 DNA damage checkpoint signaling"/>
    <property type="evidence" value="ECO:0007669"/>
    <property type="project" value="TreeGrafter"/>
</dbReference>
<dbReference type="SUPFAM" id="SSF56300">
    <property type="entry name" value="Metallo-dependent phosphatases"/>
    <property type="match status" value="1"/>
</dbReference>
<sequence>MASSGEDSVLRILVSTDNHLGVWEKDEVRKDDSFVSFEEVFQIASDNRADFVLLGGDLFHDNKPSRKTIVRAMEIMTRHCMGDRPVAFQVTSNQELNFTTGRVNYEDPNYNVALPVLTIHGNHDDPAGAENLSAVDILSTCRLVNYFGKAAIEGQGVGKLRISPVLLRKGATNLALYGLGNLRDERLCRLFQTPHCVEWIRPAATPEAGLEDYFNIFVLHQNRVPHTQAAKNNLKEGALAGFLDLVLWGHEHECLADPWESVEGKFHVMQPGSSVATALSEGEAKRKHCVMIEVSGQNWRSIKHPLATVRPFQFASVVLAEQLELDPAEPEGVQDFLERKVEAMIAEAQRQRSPTAPDLPLIRLRVDYSGFTTTNTQRFGQRFVGKVANPTDIVLWQKAPARKAKDGAGAGAAAGTAAGGAGLIRPEALDESRIEDLIGQHLLHNLEILPEEDLTEALHEFVERDNKESMKEAVARALAETQNKTLRDQRATQMEQDADLLDVIKDISKGRKDNAVASAAQRASQAQKAQEQQQKQADAELRAAAAAAAGPSSSMAAAGVQQGVSGMRLDDLDDLTADGPLPMAPPPARGSSKPPRAAPAAAAARKAAPAAATGRGKQTKLATVRQSPLNLGPSRSGSRGTQQDDNSVTVGVAAGRRGSSRAAAVKAQQKLASTFKNAGPEEEEGDEGDDVDMVDLVDSEGEGDGGSEDISDSEELEEEELEPPASRKRGRQAAAAAAPPSASASRRRQAAPASQLTGGTSFVVSDDEDAPKPAAGRRRLGGAGMLGTGGGRSQQPTPGSGSQQQASKGWGQLR</sequence>
<evidence type="ECO:0000256" key="1">
    <source>
        <dbReference type="ARBA" id="ARBA00022801"/>
    </source>
</evidence>
<dbReference type="InterPro" id="IPR041796">
    <property type="entry name" value="Mre11_N"/>
</dbReference>
<evidence type="ECO:0000259" key="3">
    <source>
        <dbReference type="SMART" id="SM01347"/>
    </source>
</evidence>
<feature type="region of interest" description="Disordered" evidence="2">
    <location>
        <begin position="515"/>
        <end position="558"/>
    </location>
</feature>
<evidence type="ECO:0000313" key="4">
    <source>
        <dbReference type="EMBL" id="KAI3430588.1"/>
    </source>
</evidence>
<reference evidence="4" key="2">
    <citation type="submission" date="2020-11" db="EMBL/GenBank/DDBJ databases">
        <authorList>
            <person name="Cecchin M."/>
            <person name="Marcolungo L."/>
            <person name="Rossato M."/>
            <person name="Girolomoni L."/>
            <person name="Cosentino E."/>
            <person name="Cuine S."/>
            <person name="Li-Beisson Y."/>
            <person name="Delledonne M."/>
            <person name="Ballottari M."/>
        </authorList>
    </citation>
    <scope>NUCLEOTIDE SEQUENCE</scope>
    <source>
        <strain evidence="4">211/11P</strain>
        <tissue evidence="4">Whole cell</tissue>
    </source>
</reference>
<feature type="compositionally biased region" description="Low complexity" evidence="2">
    <location>
        <begin position="732"/>
        <end position="755"/>
    </location>
</feature>